<organism evidence="2 3">
    <name type="scientific">Prevotella herbatica</name>
    <dbReference type="NCBI Taxonomy" id="2801997"/>
    <lineage>
        <taxon>Bacteria</taxon>
        <taxon>Pseudomonadati</taxon>
        <taxon>Bacteroidota</taxon>
        <taxon>Bacteroidia</taxon>
        <taxon>Bacteroidales</taxon>
        <taxon>Prevotellaceae</taxon>
        <taxon>Prevotella</taxon>
    </lineage>
</organism>
<evidence type="ECO:0000313" key="2">
    <source>
        <dbReference type="EMBL" id="BCS84375.1"/>
    </source>
</evidence>
<accession>A0ABN6EEL6</accession>
<keyword evidence="1" id="KW-0732">Signal</keyword>
<protein>
    <submittedName>
        <fullName evidence="2">Fimbrillin family protein</fullName>
    </submittedName>
</protein>
<dbReference type="EMBL" id="AP024484">
    <property type="protein sequence ID" value="BCS84375.1"/>
    <property type="molecule type" value="Genomic_DNA"/>
</dbReference>
<feature type="signal peptide" evidence="1">
    <location>
        <begin position="1"/>
        <end position="29"/>
    </location>
</feature>
<dbReference type="RefSeq" id="WP_237072276.1">
    <property type="nucleotide sequence ID" value="NZ_AP024484.1"/>
</dbReference>
<dbReference type="Proteomes" id="UP001319045">
    <property type="component" value="Chromosome"/>
</dbReference>
<dbReference type="PROSITE" id="PS51257">
    <property type="entry name" value="PROKAR_LIPOPROTEIN"/>
    <property type="match status" value="1"/>
</dbReference>
<gene>
    <name evidence="2" type="ORF">prwr041_02680</name>
</gene>
<dbReference type="CDD" id="cd13120">
    <property type="entry name" value="BF2867_like_N"/>
    <property type="match status" value="1"/>
</dbReference>
<dbReference type="InterPro" id="IPR042278">
    <property type="entry name" value="Mfa-like_1_N"/>
</dbReference>
<feature type="chain" id="PRO_5045041249" evidence="1">
    <location>
        <begin position="30"/>
        <end position="514"/>
    </location>
</feature>
<evidence type="ECO:0000313" key="3">
    <source>
        <dbReference type="Proteomes" id="UP001319045"/>
    </source>
</evidence>
<dbReference type="Gene3D" id="2.60.40.2620">
    <property type="entry name" value="Fimbrillin-like"/>
    <property type="match status" value="1"/>
</dbReference>
<keyword evidence="3" id="KW-1185">Reference proteome</keyword>
<proteinExistence type="predicted"/>
<name>A0ABN6EEL6_9BACT</name>
<dbReference type="Gene3D" id="2.60.40.3570">
    <property type="match status" value="1"/>
</dbReference>
<sequence length="514" mass="55487">MKSKLLNAGLFSCALLITLSGCSSDDTLAGDGNTPVKSMKINVSDGMFTSVDDNSAKTRANDDGTATIFSSGDAIGIFAVKADGTLALTNAKYTYDGTYWLNSDNTDKLPYYDGAKYFAYYPYQESLASTKYDATQTTAETFFASLISSWTPATDQGTHAKYTAQDLMVSMATVDVSTGSSSFTMSHQMSMIEMDFNQVHYTYNGANTYRFTFDATSNPLNIAAGKYRLLVNPSAALSITGNNQYNSTDVTKAKGWKISGTAPSAAKYKVFKYKNSSASLIQTSRQNVFIGDANIGDYLYDDGTTGTSTFGKTIVGIVFSNQLSSAEYNAGYTHGYALALQDAISATTSWGPNTGDTGLPQVSTFSGYYNDITTGYYGTFTKGYNKSNSSYPAWQSANNYDVDISKFTNSGWYSPSMGQWWDVCANLGKVDLASMQISISSTGNLYNGYALLTNINNALTSAGGTGLTSNYYYWTASEYNTTDAVTIYFGSSYVCLNNMNKVFGGYDARAVLAF</sequence>
<evidence type="ECO:0000256" key="1">
    <source>
        <dbReference type="SAM" id="SignalP"/>
    </source>
</evidence>
<reference evidence="2 3" key="1">
    <citation type="journal article" date="2022" name="Int. J. Syst. Evol. Microbiol.">
        <title>Prevotella herbatica sp. nov., a plant polysaccharide-decomposing anaerobic bacterium isolated from a methanogenic reactor.</title>
        <authorList>
            <person name="Uek A."/>
            <person name="Tonouchi A."/>
            <person name="Kaku N."/>
            <person name="Ueki K."/>
        </authorList>
    </citation>
    <scope>NUCLEOTIDE SEQUENCE [LARGE SCALE GENOMIC DNA]</scope>
    <source>
        <strain evidence="2 3">WR041</strain>
    </source>
</reference>